<dbReference type="EMBL" id="JBHSEH010000004">
    <property type="protein sequence ID" value="MFC4424842.1"/>
    <property type="molecule type" value="Genomic_DNA"/>
</dbReference>
<protein>
    <recommendedName>
        <fullName evidence="3">DUF559 domain-containing protein</fullName>
    </recommendedName>
</protein>
<dbReference type="Proteomes" id="UP001595998">
    <property type="component" value="Unassembled WGS sequence"/>
</dbReference>
<evidence type="ECO:0000313" key="2">
    <source>
        <dbReference type="Proteomes" id="UP001595998"/>
    </source>
</evidence>
<accession>A0ABV8XJG6</accession>
<sequence>MSGWLGVACPETFGFCQIDGLTQISLNHEQELSAEDEQRVYEDRRLIEFCLGSHWRNSESVTVHIVEEDLNDLCDEVIKTLNPSQPHSR</sequence>
<reference evidence="2" key="1">
    <citation type="journal article" date="2019" name="Int. J. Syst. Evol. Microbiol.">
        <title>The Global Catalogue of Microorganisms (GCM) 10K type strain sequencing project: providing services to taxonomists for standard genome sequencing and annotation.</title>
        <authorList>
            <consortium name="The Broad Institute Genomics Platform"/>
            <consortium name="The Broad Institute Genome Sequencing Center for Infectious Disease"/>
            <person name="Wu L."/>
            <person name="Ma J."/>
        </authorList>
    </citation>
    <scope>NUCLEOTIDE SEQUENCE [LARGE SCALE GENOMIC DNA]</scope>
    <source>
        <strain evidence="2">CCUG 56029</strain>
    </source>
</reference>
<name>A0ABV8XJG6_9DEIO</name>
<organism evidence="1 2">
    <name type="scientific">Deinococcus navajonensis</name>
    <dbReference type="NCBI Taxonomy" id="309884"/>
    <lineage>
        <taxon>Bacteria</taxon>
        <taxon>Thermotogati</taxon>
        <taxon>Deinococcota</taxon>
        <taxon>Deinococci</taxon>
        <taxon>Deinococcales</taxon>
        <taxon>Deinococcaceae</taxon>
        <taxon>Deinococcus</taxon>
    </lineage>
</organism>
<evidence type="ECO:0000313" key="1">
    <source>
        <dbReference type="EMBL" id="MFC4424842.1"/>
    </source>
</evidence>
<dbReference type="RefSeq" id="WP_380035438.1">
    <property type="nucleotide sequence ID" value="NZ_JBHSEH010000004.1"/>
</dbReference>
<gene>
    <name evidence="1" type="ORF">ACFOZ9_01370</name>
</gene>
<keyword evidence="2" id="KW-1185">Reference proteome</keyword>
<proteinExistence type="predicted"/>
<evidence type="ECO:0008006" key="3">
    <source>
        <dbReference type="Google" id="ProtNLM"/>
    </source>
</evidence>
<comment type="caution">
    <text evidence="1">The sequence shown here is derived from an EMBL/GenBank/DDBJ whole genome shotgun (WGS) entry which is preliminary data.</text>
</comment>